<dbReference type="Proteomes" id="UP001595897">
    <property type="component" value="Unassembled WGS sequence"/>
</dbReference>
<name>A0ABV9LZH7_9ALTE</name>
<evidence type="ECO:0000313" key="2">
    <source>
        <dbReference type="EMBL" id="MFC4701991.1"/>
    </source>
</evidence>
<reference evidence="3" key="1">
    <citation type="journal article" date="2019" name="Int. J. Syst. Evol. Microbiol.">
        <title>The Global Catalogue of Microorganisms (GCM) 10K type strain sequencing project: providing services to taxonomists for standard genome sequencing and annotation.</title>
        <authorList>
            <consortium name="The Broad Institute Genomics Platform"/>
            <consortium name="The Broad Institute Genome Sequencing Center for Infectious Disease"/>
            <person name="Wu L."/>
            <person name="Ma J."/>
        </authorList>
    </citation>
    <scope>NUCLEOTIDE SEQUENCE [LARGE SCALE GENOMIC DNA]</scope>
    <source>
        <strain evidence="3">KACC 12507</strain>
    </source>
</reference>
<evidence type="ECO:0000256" key="1">
    <source>
        <dbReference type="SAM" id="Phobius"/>
    </source>
</evidence>
<keyword evidence="1" id="KW-1133">Transmembrane helix</keyword>
<dbReference type="NCBIfam" id="NF038257">
    <property type="entry name" value="exopoly_VpsP"/>
    <property type="match status" value="1"/>
</dbReference>
<comment type="caution">
    <text evidence="2">The sequence shown here is derived from an EMBL/GenBank/DDBJ whole genome shotgun (WGS) entry which is preliminary data.</text>
</comment>
<keyword evidence="1" id="KW-0472">Membrane</keyword>
<organism evidence="2 3">
    <name type="scientific">Glaciecola siphonariae</name>
    <dbReference type="NCBI Taxonomy" id="521012"/>
    <lineage>
        <taxon>Bacteria</taxon>
        <taxon>Pseudomonadati</taxon>
        <taxon>Pseudomonadota</taxon>
        <taxon>Gammaproteobacteria</taxon>
        <taxon>Alteromonadales</taxon>
        <taxon>Alteromonadaceae</taxon>
        <taxon>Glaciecola</taxon>
    </lineage>
</organism>
<feature type="transmembrane region" description="Helical" evidence="1">
    <location>
        <begin position="24"/>
        <end position="44"/>
    </location>
</feature>
<dbReference type="RefSeq" id="WP_382410980.1">
    <property type="nucleotide sequence ID" value="NZ_JBHSGU010000029.1"/>
</dbReference>
<protein>
    <submittedName>
        <fullName evidence="2">VpsP family polysaccharide biosynthesis protein</fullName>
    </submittedName>
</protein>
<proteinExistence type="predicted"/>
<keyword evidence="1" id="KW-0812">Transmembrane</keyword>
<dbReference type="EMBL" id="JBHSGU010000029">
    <property type="protein sequence ID" value="MFC4701991.1"/>
    <property type="molecule type" value="Genomic_DNA"/>
</dbReference>
<accession>A0ABV9LZH7</accession>
<sequence>MAINKLNKDEVLTTMKREFSRTRALALFVMLVAIFGFFTSLNFGRATLDYYFVRNAIESWQTDKDAQTEAAFVAAQEAVSQAHSKHESHPLYLDMSGQVSEWGVVAGYATAQSLDDAKAYYLRAAALRPAWPVTWGSLAMIKWRKQEFDEEMMTYLNNADRFGAQKPEIHVLFSELGLALYTANHPFYTGISEQTKQRLVRGLRNPVSRDRVLTSVKLNNAKEFACIWSKSRDTYVHNNILECA</sequence>
<keyword evidence="3" id="KW-1185">Reference proteome</keyword>
<evidence type="ECO:0000313" key="3">
    <source>
        <dbReference type="Proteomes" id="UP001595897"/>
    </source>
</evidence>
<gene>
    <name evidence="2" type="ORF">ACFO4O_17735</name>
</gene>